<comment type="caution">
    <text evidence="2">The sequence shown here is derived from an EMBL/GenBank/DDBJ whole genome shotgun (WGS) entry which is preliminary data.</text>
</comment>
<feature type="transmembrane region" description="Helical" evidence="1">
    <location>
        <begin position="61"/>
        <end position="80"/>
    </location>
</feature>
<gene>
    <name evidence="2" type="ORF">D3Z33_00190</name>
</gene>
<dbReference type="AlphaFoldDB" id="A0A845QSU4"/>
<name>A0A845QSU4_9CLOT</name>
<keyword evidence="1" id="KW-1133">Transmembrane helix</keyword>
<evidence type="ECO:0000256" key="1">
    <source>
        <dbReference type="SAM" id="Phobius"/>
    </source>
</evidence>
<evidence type="ECO:0000313" key="3">
    <source>
        <dbReference type="Proteomes" id="UP000467132"/>
    </source>
</evidence>
<protein>
    <submittedName>
        <fullName evidence="2">Phage holin family protein</fullName>
    </submittedName>
</protein>
<keyword evidence="1" id="KW-0472">Membrane</keyword>
<dbReference type="EMBL" id="QXXA01000001">
    <property type="protein sequence ID" value="NBI05271.1"/>
    <property type="molecule type" value="Genomic_DNA"/>
</dbReference>
<reference evidence="2 3" key="1">
    <citation type="submission" date="2018-08" db="EMBL/GenBank/DDBJ databases">
        <title>Murine metabolic-syndrome-specific gut microbial biobank.</title>
        <authorList>
            <person name="Liu C."/>
        </authorList>
    </citation>
    <scope>NUCLEOTIDE SEQUENCE [LARGE SCALE GENOMIC DNA]</scope>
    <source>
        <strain evidence="2 3">583</strain>
    </source>
</reference>
<dbReference type="OrthoDB" id="1701386at2"/>
<dbReference type="Pfam" id="PF04020">
    <property type="entry name" value="Phage_holin_4_2"/>
    <property type="match status" value="1"/>
</dbReference>
<dbReference type="Proteomes" id="UP000467132">
    <property type="component" value="Unassembled WGS sequence"/>
</dbReference>
<feature type="transmembrane region" description="Helical" evidence="1">
    <location>
        <begin position="86"/>
        <end position="104"/>
    </location>
</feature>
<feature type="transmembrane region" description="Helical" evidence="1">
    <location>
        <begin position="31"/>
        <end position="49"/>
    </location>
</feature>
<proteinExistence type="predicted"/>
<dbReference type="PANTHER" id="PTHR37309:SF1">
    <property type="entry name" value="SLR0284 PROTEIN"/>
    <property type="match status" value="1"/>
</dbReference>
<keyword evidence="1" id="KW-0812">Transmembrane</keyword>
<feature type="transmembrane region" description="Helical" evidence="1">
    <location>
        <begin position="5"/>
        <end position="25"/>
    </location>
</feature>
<organism evidence="2 3">
    <name type="scientific">Senegalia massiliensis</name>
    <dbReference type="NCBI Taxonomy" id="1720316"/>
    <lineage>
        <taxon>Bacteria</taxon>
        <taxon>Bacillati</taxon>
        <taxon>Bacillota</taxon>
        <taxon>Clostridia</taxon>
        <taxon>Eubacteriales</taxon>
        <taxon>Clostridiaceae</taxon>
        <taxon>Senegalia</taxon>
    </lineage>
</organism>
<dbReference type="InterPro" id="IPR007165">
    <property type="entry name" value="Phage_holin_4_2"/>
</dbReference>
<sequence>MGKLIIKIIVAALAIAITAFFVPGMSNQGGVWSLVLAAIVIGLLDWIILKLTNIDASPFGRGIVGFIVAAVILYITGMIVDGFTVTLLGALIGALILGVVDVFIPEDKKVM</sequence>
<keyword evidence="3" id="KW-1185">Reference proteome</keyword>
<accession>A0A845QSU4</accession>
<evidence type="ECO:0000313" key="2">
    <source>
        <dbReference type="EMBL" id="NBI05271.1"/>
    </source>
</evidence>
<dbReference type="PANTHER" id="PTHR37309">
    <property type="entry name" value="SLR0284 PROTEIN"/>
    <property type="match status" value="1"/>
</dbReference>